<organism evidence="2 3">
    <name type="scientific">Streptomyces phaeofaciens</name>
    <dbReference type="NCBI Taxonomy" id="68254"/>
    <lineage>
        <taxon>Bacteria</taxon>
        <taxon>Bacillati</taxon>
        <taxon>Actinomycetota</taxon>
        <taxon>Actinomycetes</taxon>
        <taxon>Kitasatosporales</taxon>
        <taxon>Streptomycetaceae</taxon>
        <taxon>Streptomyces</taxon>
    </lineage>
</organism>
<name>A0A918LV17_9ACTN</name>
<keyword evidence="1" id="KW-0472">Membrane</keyword>
<keyword evidence="3" id="KW-1185">Reference proteome</keyword>
<keyword evidence="1" id="KW-1133">Transmembrane helix</keyword>
<sequence>MGGADDPTVGEALYGMLLIGVAGVVIPALVVLPLIGLGIWLAHRPWARKSR</sequence>
<dbReference type="AlphaFoldDB" id="A0A918LV17"/>
<accession>A0A918LV17</accession>
<proteinExistence type="predicted"/>
<evidence type="ECO:0000256" key="1">
    <source>
        <dbReference type="SAM" id="Phobius"/>
    </source>
</evidence>
<evidence type="ECO:0000313" key="2">
    <source>
        <dbReference type="EMBL" id="GGT57625.1"/>
    </source>
</evidence>
<protein>
    <submittedName>
        <fullName evidence="2">Uncharacterized protein</fullName>
    </submittedName>
</protein>
<keyword evidence="1" id="KW-0812">Transmembrane</keyword>
<reference evidence="2" key="2">
    <citation type="submission" date="2020-09" db="EMBL/GenBank/DDBJ databases">
        <authorList>
            <person name="Sun Q."/>
            <person name="Ohkuma M."/>
        </authorList>
    </citation>
    <scope>NUCLEOTIDE SEQUENCE</scope>
    <source>
        <strain evidence="2">JCM 4125</strain>
    </source>
</reference>
<dbReference type="RefSeq" id="WP_189712537.1">
    <property type="nucleotide sequence ID" value="NZ_BMSA01000010.1"/>
</dbReference>
<evidence type="ECO:0000313" key="3">
    <source>
        <dbReference type="Proteomes" id="UP000646776"/>
    </source>
</evidence>
<dbReference type="Proteomes" id="UP000646776">
    <property type="component" value="Unassembled WGS sequence"/>
</dbReference>
<comment type="caution">
    <text evidence="2">The sequence shown here is derived from an EMBL/GenBank/DDBJ whole genome shotgun (WGS) entry which is preliminary data.</text>
</comment>
<reference evidence="2" key="1">
    <citation type="journal article" date="2014" name="Int. J. Syst. Evol. Microbiol.">
        <title>Complete genome sequence of Corynebacterium casei LMG S-19264T (=DSM 44701T), isolated from a smear-ripened cheese.</title>
        <authorList>
            <consortium name="US DOE Joint Genome Institute (JGI-PGF)"/>
            <person name="Walter F."/>
            <person name="Albersmeier A."/>
            <person name="Kalinowski J."/>
            <person name="Ruckert C."/>
        </authorList>
    </citation>
    <scope>NUCLEOTIDE SEQUENCE</scope>
    <source>
        <strain evidence="2">JCM 4125</strain>
    </source>
</reference>
<feature type="transmembrane region" description="Helical" evidence="1">
    <location>
        <begin position="12"/>
        <end position="42"/>
    </location>
</feature>
<dbReference type="EMBL" id="BMSA01000010">
    <property type="protein sequence ID" value="GGT57625.1"/>
    <property type="molecule type" value="Genomic_DNA"/>
</dbReference>
<gene>
    <name evidence="2" type="ORF">GCM10010226_38680</name>
</gene>